<dbReference type="Proteomes" id="UP001516400">
    <property type="component" value="Unassembled WGS sequence"/>
</dbReference>
<dbReference type="AlphaFoldDB" id="A0ABD2PD33"/>
<comment type="caution">
    <text evidence="1">The sequence shown here is derived from an EMBL/GenBank/DDBJ whole genome shotgun (WGS) entry which is preliminary data.</text>
</comment>
<protein>
    <submittedName>
        <fullName evidence="1">Uncharacterized protein</fullName>
    </submittedName>
</protein>
<evidence type="ECO:0000313" key="2">
    <source>
        <dbReference type="Proteomes" id="UP001516400"/>
    </source>
</evidence>
<sequence length="116" mass="13409">MTTQNKDRSGLNLISMKEWTDHFENLLREDKEEFMISNDRRQENTNRHMTLVEQPEISTEDVRVALSNMKNGRAPEIGNIHVELLKAVPSGMLNVLTQLFNECLRGSEPPTDWKKA</sequence>
<gene>
    <name evidence="1" type="ORF">HHI36_003151</name>
</gene>
<feature type="non-terminal residue" evidence="1">
    <location>
        <position position="116"/>
    </location>
</feature>
<organism evidence="1 2">
    <name type="scientific">Cryptolaemus montrouzieri</name>
    <dbReference type="NCBI Taxonomy" id="559131"/>
    <lineage>
        <taxon>Eukaryota</taxon>
        <taxon>Metazoa</taxon>
        <taxon>Ecdysozoa</taxon>
        <taxon>Arthropoda</taxon>
        <taxon>Hexapoda</taxon>
        <taxon>Insecta</taxon>
        <taxon>Pterygota</taxon>
        <taxon>Neoptera</taxon>
        <taxon>Endopterygota</taxon>
        <taxon>Coleoptera</taxon>
        <taxon>Polyphaga</taxon>
        <taxon>Cucujiformia</taxon>
        <taxon>Coccinelloidea</taxon>
        <taxon>Coccinellidae</taxon>
        <taxon>Scymninae</taxon>
        <taxon>Scymnini</taxon>
        <taxon>Cryptolaemus</taxon>
    </lineage>
</organism>
<evidence type="ECO:0000313" key="1">
    <source>
        <dbReference type="EMBL" id="KAL3288716.1"/>
    </source>
</evidence>
<name>A0ABD2PD33_9CUCU</name>
<proteinExistence type="predicted"/>
<dbReference type="EMBL" id="JABFTP020000185">
    <property type="protein sequence ID" value="KAL3288716.1"/>
    <property type="molecule type" value="Genomic_DNA"/>
</dbReference>
<accession>A0ABD2PD33</accession>
<reference evidence="1 2" key="1">
    <citation type="journal article" date="2021" name="BMC Biol.">
        <title>Horizontally acquired antibacterial genes associated with adaptive radiation of ladybird beetles.</title>
        <authorList>
            <person name="Li H.S."/>
            <person name="Tang X.F."/>
            <person name="Huang Y.H."/>
            <person name="Xu Z.Y."/>
            <person name="Chen M.L."/>
            <person name="Du X.Y."/>
            <person name="Qiu B.Y."/>
            <person name="Chen P.T."/>
            <person name="Zhang W."/>
            <person name="Slipinski A."/>
            <person name="Escalona H.E."/>
            <person name="Waterhouse R.M."/>
            <person name="Zwick A."/>
            <person name="Pang H."/>
        </authorList>
    </citation>
    <scope>NUCLEOTIDE SEQUENCE [LARGE SCALE GENOMIC DNA]</scope>
    <source>
        <strain evidence="1">SYSU2018</strain>
    </source>
</reference>
<keyword evidence="2" id="KW-1185">Reference proteome</keyword>